<reference evidence="1 2" key="1">
    <citation type="submission" date="2018-12" db="EMBL/GenBank/DDBJ databases">
        <title>Hymenobacter gummosus sp. nov., isolated from a spring.</title>
        <authorList>
            <person name="Nie L."/>
        </authorList>
    </citation>
    <scope>NUCLEOTIDE SEQUENCE [LARGE SCALE GENOMIC DNA]</scope>
    <source>
        <strain evidence="1 2">KCTC 52166</strain>
    </source>
</reference>
<organism evidence="1 2">
    <name type="scientific">Hymenobacter gummosus</name>
    <dbReference type="NCBI Taxonomy" id="1776032"/>
    <lineage>
        <taxon>Bacteria</taxon>
        <taxon>Pseudomonadati</taxon>
        <taxon>Bacteroidota</taxon>
        <taxon>Cytophagia</taxon>
        <taxon>Cytophagales</taxon>
        <taxon>Hymenobacteraceae</taxon>
        <taxon>Hymenobacter</taxon>
    </lineage>
</organism>
<dbReference type="EMBL" id="RXOF01000004">
    <property type="protein sequence ID" value="RTQ50840.1"/>
    <property type="molecule type" value="Genomic_DNA"/>
</dbReference>
<evidence type="ECO:0000313" key="2">
    <source>
        <dbReference type="Proteomes" id="UP000282184"/>
    </source>
</evidence>
<comment type="caution">
    <text evidence="1">The sequence shown here is derived from an EMBL/GenBank/DDBJ whole genome shotgun (WGS) entry which is preliminary data.</text>
</comment>
<dbReference type="OrthoDB" id="875352at2"/>
<dbReference type="AlphaFoldDB" id="A0A3S0K6K5"/>
<dbReference type="Proteomes" id="UP000282184">
    <property type="component" value="Unassembled WGS sequence"/>
</dbReference>
<sequence length="238" mass="26574">MSDRVVPLFNCRAEEVAPLARLLRAHYQEDEAEFVDLLPEEYGKQFLTDFDARLAAVEQAVSRRSATGLSQQLGQQVQTQLDELPRQLNRLEARVRRAEGLQVSRQAFGIRQVRAALDSKDVEAVAETLRVLLQNLDANAAALQAKGHLPAETEQLRALRTALTSGSTAQDVAQTTQQTLTQTSTQVLNRLYQLMQELMADGKSLYRGVDAAKVKHYTLAQLLKRVRREREEKPGGPA</sequence>
<name>A0A3S0K6K5_9BACT</name>
<dbReference type="RefSeq" id="WP_126692905.1">
    <property type="nucleotide sequence ID" value="NZ_RXOF01000004.1"/>
</dbReference>
<keyword evidence="2" id="KW-1185">Reference proteome</keyword>
<protein>
    <submittedName>
        <fullName evidence="1">Uncharacterized protein</fullName>
    </submittedName>
</protein>
<accession>A0A3S0K6K5</accession>
<proteinExistence type="predicted"/>
<evidence type="ECO:0000313" key="1">
    <source>
        <dbReference type="EMBL" id="RTQ50840.1"/>
    </source>
</evidence>
<gene>
    <name evidence="1" type="ORF">EJV47_09495</name>
</gene>